<evidence type="ECO:0000313" key="4">
    <source>
        <dbReference type="Proteomes" id="UP000054324"/>
    </source>
</evidence>
<dbReference type="EMBL" id="KL596644">
    <property type="protein sequence ID" value="KER31560.1"/>
    <property type="molecule type" value="Genomic_DNA"/>
</dbReference>
<evidence type="ECO:0000259" key="2">
    <source>
        <dbReference type="Pfam" id="PF25356"/>
    </source>
</evidence>
<evidence type="ECO:0000313" key="3">
    <source>
        <dbReference type="EMBL" id="KER31560.1"/>
    </source>
</evidence>
<protein>
    <recommendedName>
        <fullName evidence="2">Trematode PH-like domain-containing protein</fullName>
    </recommendedName>
</protein>
<dbReference type="AlphaFoldDB" id="A0A075A7C0"/>
<gene>
    <name evidence="3" type="ORF">T265_12952</name>
</gene>
<dbReference type="GeneID" id="20327120"/>
<proteinExistence type="predicted"/>
<dbReference type="RefSeq" id="XP_009164705.1">
    <property type="nucleotide sequence ID" value="XM_009166441.1"/>
</dbReference>
<keyword evidence="4" id="KW-1185">Reference proteome</keyword>
<feature type="domain" description="Trematode PH-like" evidence="2">
    <location>
        <begin position="14"/>
        <end position="139"/>
    </location>
</feature>
<name>A0A075A7C0_OPIVI</name>
<reference evidence="3 4" key="1">
    <citation type="submission" date="2013-11" db="EMBL/GenBank/DDBJ databases">
        <title>Opisthorchis viverrini - life in the bile duct.</title>
        <authorList>
            <person name="Young N.D."/>
            <person name="Nagarajan N."/>
            <person name="Lin S.J."/>
            <person name="Korhonen P.K."/>
            <person name="Jex A.R."/>
            <person name="Hall R.S."/>
            <person name="Safavi-Hemami H."/>
            <person name="Kaewkong W."/>
            <person name="Bertrand D."/>
            <person name="Gao S."/>
            <person name="Seet Q."/>
            <person name="Wongkham S."/>
            <person name="Teh B.T."/>
            <person name="Wongkham C."/>
            <person name="Intapan P.M."/>
            <person name="Maleewong W."/>
            <person name="Yang X."/>
            <person name="Hu M."/>
            <person name="Wang Z."/>
            <person name="Hofmann A."/>
            <person name="Sternberg P.W."/>
            <person name="Tan P."/>
            <person name="Wang J."/>
            <person name="Gasser R.B."/>
        </authorList>
    </citation>
    <scope>NUCLEOTIDE SEQUENCE [LARGE SCALE GENOMIC DNA]</scope>
</reference>
<evidence type="ECO:0000256" key="1">
    <source>
        <dbReference type="SAM" id="MobiDB-lite"/>
    </source>
</evidence>
<dbReference type="Pfam" id="PF25356">
    <property type="entry name" value="PH_trem"/>
    <property type="match status" value="1"/>
</dbReference>
<sequence>MPSVTKVKSCGRKKIYWLEATGELVCRERLPKSVAFDHNQAYELLPRSKTLKPMMRCKVRCIADGIKVKKASTFGAQPPRKFYPYKDIQRFYSFKDFPNFLILGCPDSETRNRYYEIFKFDEGQVQELCEIIDRAHAHPLCLLVDDDSSLVRYQSSQSSLASDTEKRPELATPQQAMPTVTSSPGTEDDRGLSEEVLMEEEPLLEAAANDVSEFQMTMSPADELTVEAVENVKMEINQEVSMATPGEAETNAEVHHRSPIPKHLRSDPLFESLCQNVKEEDLWAVDMKYVDNHPQYGNQIVPNGAVYLFVAHHKYPELLIQPTGNMLNNHVPSDEDDGLNTAELEFTTKFLKRPTASG</sequence>
<feature type="compositionally biased region" description="Polar residues" evidence="1">
    <location>
        <begin position="172"/>
        <end position="185"/>
    </location>
</feature>
<dbReference type="OrthoDB" id="6237549at2759"/>
<dbReference type="CTD" id="20327120"/>
<organism evidence="3 4">
    <name type="scientific">Opisthorchis viverrini</name>
    <name type="common">Southeast Asian liver fluke</name>
    <dbReference type="NCBI Taxonomy" id="6198"/>
    <lineage>
        <taxon>Eukaryota</taxon>
        <taxon>Metazoa</taxon>
        <taxon>Spiralia</taxon>
        <taxon>Lophotrochozoa</taxon>
        <taxon>Platyhelminthes</taxon>
        <taxon>Trematoda</taxon>
        <taxon>Digenea</taxon>
        <taxon>Opisthorchiida</taxon>
        <taxon>Opisthorchiata</taxon>
        <taxon>Opisthorchiidae</taxon>
        <taxon>Opisthorchis</taxon>
    </lineage>
</organism>
<dbReference type="Proteomes" id="UP000054324">
    <property type="component" value="Unassembled WGS sequence"/>
</dbReference>
<accession>A0A075A7C0</accession>
<feature type="non-terminal residue" evidence="3">
    <location>
        <position position="358"/>
    </location>
</feature>
<dbReference type="KEGG" id="ovi:T265_12952"/>
<feature type="region of interest" description="Disordered" evidence="1">
    <location>
        <begin position="155"/>
        <end position="193"/>
    </location>
</feature>
<dbReference type="InterPro" id="IPR057376">
    <property type="entry name" value="PH_trem"/>
</dbReference>